<dbReference type="AlphaFoldDB" id="A0A1L4A0L9"/>
<dbReference type="EMBL" id="CP018223">
    <property type="protein sequence ID" value="API61423.1"/>
    <property type="molecule type" value="Genomic_DNA"/>
</dbReference>
<dbReference type="RefSeq" id="WP_072599005.1">
    <property type="nucleotide sequence ID" value="NZ_CP018223.1"/>
</dbReference>
<keyword evidence="1" id="KW-0614">Plasmid</keyword>
<organism evidence="1 2">
    <name type="scientific">Tardibacter chloracetimidivorans</name>
    <dbReference type="NCBI Taxonomy" id="1921510"/>
    <lineage>
        <taxon>Bacteria</taxon>
        <taxon>Pseudomonadati</taxon>
        <taxon>Pseudomonadota</taxon>
        <taxon>Alphaproteobacteria</taxon>
        <taxon>Sphingomonadales</taxon>
        <taxon>Sphingomonadaceae</taxon>
        <taxon>Tardibacter</taxon>
    </lineage>
</organism>
<dbReference type="KEGG" id="sphj:BSL82_18475"/>
<dbReference type="OrthoDB" id="8442841at2"/>
<evidence type="ECO:0000313" key="2">
    <source>
        <dbReference type="Proteomes" id="UP000182063"/>
    </source>
</evidence>
<evidence type="ECO:0000313" key="1">
    <source>
        <dbReference type="EMBL" id="API61423.1"/>
    </source>
</evidence>
<name>A0A1L4A0L9_9SPHN</name>
<proteinExistence type="predicted"/>
<reference evidence="1 2" key="1">
    <citation type="submission" date="2016-11" db="EMBL/GenBank/DDBJ databases">
        <title>Complete Genome Sequence of alachlor-degrading Sphingomonas sp. strain JJ-A5.</title>
        <authorList>
            <person name="Lee H."/>
            <person name="Ka J.-O."/>
        </authorList>
    </citation>
    <scope>NUCLEOTIDE SEQUENCE [LARGE SCALE GENOMIC DNA]</scope>
    <source>
        <strain evidence="1 2">JJ-A5</strain>
        <plasmid evidence="2">phsl2</plasmid>
    </source>
</reference>
<protein>
    <submittedName>
        <fullName evidence="1">Uncharacterized protein</fullName>
    </submittedName>
</protein>
<dbReference type="Proteomes" id="UP000182063">
    <property type="component" value="Plasmid pHSL2"/>
</dbReference>
<gene>
    <name evidence="1" type="ORF">BSL82_18475</name>
</gene>
<accession>A0A1L4A0L9</accession>
<geneLocation type="plasmid" evidence="2">
    <name>phsl2</name>
</geneLocation>
<keyword evidence="2" id="KW-1185">Reference proteome</keyword>
<sequence>MATSQKIRIMLSSRCLVDFSEGERVELTEIRRALKKDIEKQKLFKLEPFEVWINEDAEALDQSADSWEACC</sequence>